<keyword evidence="1" id="KW-1133">Transmembrane helix</keyword>
<accession>A0ABP7E4G6</accession>
<organism evidence="2 3">
    <name type="scientific">Microlunatus aurantiacus</name>
    <dbReference type="NCBI Taxonomy" id="446786"/>
    <lineage>
        <taxon>Bacteria</taxon>
        <taxon>Bacillati</taxon>
        <taxon>Actinomycetota</taxon>
        <taxon>Actinomycetes</taxon>
        <taxon>Propionibacteriales</taxon>
        <taxon>Propionibacteriaceae</taxon>
        <taxon>Microlunatus</taxon>
    </lineage>
</organism>
<reference evidence="3" key="1">
    <citation type="journal article" date="2019" name="Int. J. Syst. Evol. Microbiol.">
        <title>The Global Catalogue of Microorganisms (GCM) 10K type strain sequencing project: providing services to taxonomists for standard genome sequencing and annotation.</title>
        <authorList>
            <consortium name="The Broad Institute Genomics Platform"/>
            <consortium name="The Broad Institute Genome Sequencing Center for Infectious Disease"/>
            <person name="Wu L."/>
            <person name="Ma J."/>
        </authorList>
    </citation>
    <scope>NUCLEOTIDE SEQUENCE [LARGE SCALE GENOMIC DNA]</scope>
    <source>
        <strain evidence="3">JCM 16548</strain>
    </source>
</reference>
<evidence type="ECO:0000256" key="1">
    <source>
        <dbReference type="SAM" id="Phobius"/>
    </source>
</evidence>
<feature type="transmembrane region" description="Helical" evidence="1">
    <location>
        <begin position="29"/>
        <end position="47"/>
    </location>
</feature>
<evidence type="ECO:0000313" key="3">
    <source>
        <dbReference type="Proteomes" id="UP001500051"/>
    </source>
</evidence>
<evidence type="ECO:0000313" key="2">
    <source>
        <dbReference type="EMBL" id="GAA3712039.1"/>
    </source>
</evidence>
<keyword evidence="3" id="KW-1185">Reference proteome</keyword>
<sequence length="123" mass="12518">MPRLTTITGALLVLTGVVAFIVTSASSVTALIPAFVGGLLLICAALAGREALRRHAIHAALVVALLGALGSLMNVAKIGQLFAGTAERPAAIIVSVILFVVCVVYVAIGVRSFIAARRTRAAA</sequence>
<dbReference type="EMBL" id="BAAAYX010000014">
    <property type="protein sequence ID" value="GAA3712039.1"/>
    <property type="molecule type" value="Genomic_DNA"/>
</dbReference>
<keyword evidence="1" id="KW-0812">Transmembrane</keyword>
<comment type="caution">
    <text evidence="2">The sequence shown here is derived from an EMBL/GenBank/DDBJ whole genome shotgun (WGS) entry which is preliminary data.</text>
</comment>
<protein>
    <submittedName>
        <fullName evidence="2">Uncharacterized protein</fullName>
    </submittedName>
</protein>
<feature type="transmembrane region" description="Helical" evidence="1">
    <location>
        <begin position="59"/>
        <end position="78"/>
    </location>
</feature>
<dbReference type="Proteomes" id="UP001500051">
    <property type="component" value="Unassembled WGS sequence"/>
</dbReference>
<keyword evidence="1" id="KW-0472">Membrane</keyword>
<name>A0ABP7E4G6_9ACTN</name>
<proteinExistence type="predicted"/>
<dbReference type="RefSeq" id="WP_344813609.1">
    <property type="nucleotide sequence ID" value="NZ_BAAAYX010000014.1"/>
</dbReference>
<gene>
    <name evidence="2" type="ORF">GCM10022204_33620</name>
</gene>
<feature type="transmembrane region" description="Helical" evidence="1">
    <location>
        <begin position="90"/>
        <end position="110"/>
    </location>
</feature>